<evidence type="ECO:0000313" key="2">
    <source>
        <dbReference type="EMBL" id="EKT78018.1"/>
    </source>
</evidence>
<feature type="region of interest" description="Disordered" evidence="1">
    <location>
        <begin position="1"/>
        <end position="146"/>
    </location>
</feature>
<evidence type="ECO:0000256" key="1">
    <source>
        <dbReference type="SAM" id="MobiDB-lite"/>
    </source>
</evidence>
<accession>K8X960</accession>
<gene>
    <name evidence="2" type="ORF">WSS_A34677</name>
</gene>
<feature type="compositionally biased region" description="Low complexity" evidence="1">
    <location>
        <begin position="13"/>
        <end position="23"/>
    </location>
</feature>
<feature type="region of interest" description="Disordered" evidence="1">
    <location>
        <begin position="365"/>
        <end position="384"/>
    </location>
</feature>
<evidence type="ECO:0008006" key="4">
    <source>
        <dbReference type="Google" id="ProtNLM"/>
    </source>
</evidence>
<dbReference type="Proteomes" id="UP000005951">
    <property type="component" value="Unassembled WGS sequence"/>
</dbReference>
<reference evidence="2 3" key="1">
    <citation type="journal article" date="2013" name="Genome Announc.">
        <title>Draft Genome Sequence of Rhodococcus opacus Strain M213 Shows a Diverse Catabolic Potential.</title>
        <authorList>
            <person name="Pathak A."/>
            <person name="Green S.J."/>
            <person name="Ogram A."/>
            <person name="Chauhan A."/>
        </authorList>
    </citation>
    <scope>NUCLEOTIDE SEQUENCE [LARGE SCALE GENOMIC DNA]</scope>
    <source>
        <strain evidence="2 3">M213</strain>
    </source>
</reference>
<dbReference type="RefSeq" id="WP_005263116.1">
    <property type="nucleotide sequence ID" value="NZ_AJYC02000119.1"/>
</dbReference>
<organism evidence="2 3">
    <name type="scientific">Rhodococcus opacus M213</name>
    <dbReference type="NCBI Taxonomy" id="1129896"/>
    <lineage>
        <taxon>Bacteria</taxon>
        <taxon>Bacillati</taxon>
        <taxon>Actinomycetota</taxon>
        <taxon>Actinomycetes</taxon>
        <taxon>Mycobacteriales</taxon>
        <taxon>Nocardiaceae</taxon>
        <taxon>Rhodococcus</taxon>
    </lineage>
</organism>
<protein>
    <recommendedName>
        <fullName evidence="4">Telomere-binding protein</fullName>
    </recommendedName>
</protein>
<feature type="compositionally biased region" description="Acidic residues" evidence="1">
    <location>
        <begin position="24"/>
        <end position="55"/>
    </location>
</feature>
<comment type="caution">
    <text evidence="2">The sequence shown here is derived from an EMBL/GenBank/DDBJ whole genome shotgun (WGS) entry which is preliminary data.</text>
</comment>
<dbReference type="AlphaFoldDB" id="K8X960"/>
<evidence type="ECO:0000313" key="3">
    <source>
        <dbReference type="Proteomes" id="UP000005951"/>
    </source>
</evidence>
<feature type="compositionally biased region" description="Low complexity" evidence="1">
    <location>
        <begin position="117"/>
        <end position="137"/>
    </location>
</feature>
<sequence length="671" mass="71447">MSSPWEQIPLFALPETTLTPSPDSTDDVLPEDVLPTDDDAVSVDADVFVEADQADSEPAVAAHPASPERSADADDDAPTPPTPETDSEAADDALTPPTPETDTEAVDGNEVDDDAAGSDAAGNDAAGSDAAGSDAADPPVWEALPAGEDADGHALIVTAAGTYTPSGRVLTGPVDSVEKLDKLVRWAALKPLGAPPQVWIVGQVACEALGWVIDPGNEEDFDDMEALRTRAASELTAVLQAVLTPMLSAGWELRGDPGHVVHLSRSIGKFTSMVDVVIEPYVWTYWNKDFGWNNRVGEMGILGSPTAGTYLPDDDLPAARELGRRLAWSAKHLGVLPGPTPARTGAAILDKIKRERTRSGKGIVVATAGPVPPLDGAPRGDLEPAVGWTRVPDAEDLEGTSRLVSIDQRAAYLASAGMLEFGYGQPTHLTGGAAAAAAVGDKGAPFGLWRITLPAGQTLSLPEKLPPPHPHMLADQPVQTWVTSVSLDGLCSPVADGGIGADRGDLDITEAWVYPNQGRTLDKWAKILREARKTAVDTEDAAMKSFIGSCYKGYIGRMVNPDMWTAKQMQHHHQPLWRAAIIAHCRWRGRRVAMRIAREHGHWPVRTITDSWVYLIADGEDIADPSEALGKMSVEKDTLLTDTLLSDLASAEDMHDAKLVIKAAFAEEDED</sequence>
<name>K8X960_RHOOP</name>
<feature type="compositionally biased region" description="Acidic residues" evidence="1">
    <location>
        <begin position="101"/>
        <end position="116"/>
    </location>
</feature>
<dbReference type="EMBL" id="AJYC02000119">
    <property type="protein sequence ID" value="EKT78018.1"/>
    <property type="molecule type" value="Genomic_DNA"/>
</dbReference>
<proteinExistence type="predicted"/>